<dbReference type="EMBL" id="JARK01000298">
    <property type="protein sequence ID" value="EYC38751.1"/>
    <property type="molecule type" value="Genomic_DNA"/>
</dbReference>
<accession>A0A016WGL0</accession>
<protein>
    <submittedName>
        <fullName evidence="2">Uncharacterized protein</fullName>
    </submittedName>
</protein>
<feature type="signal peptide" evidence="1">
    <location>
        <begin position="1"/>
        <end position="18"/>
    </location>
</feature>
<gene>
    <name evidence="2" type="primary">Acey_s0698.g1618</name>
    <name evidence="2" type="ORF">Y032_0698g1618</name>
</gene>
<keyword evidence="1" id="KW-0732">Signal</keyword>
<comment type="caution">
    <text evidence="2">The sequence shown here is derived from an EMBL/GenBank/DDBJ whole genome shotgun (WGS) entry which is preliminary data.</text>
</comment>
<dbReference type="AlphaFoldDB" id="A0A016WGL0"/>
<evidence type="ECO:0000313" key="2">
    <source>
        <dbReference type="EMBL" id="EYC38751.1"/>
    </source>
</evidence>
<sequence>MFLRLFLFVFRSVEICLSQVAVNNAYPSLILTNGVIEQLSEDAGPLLQAGRAAHAPQALRAGKLPTDCAQEL</sequence>
<name>A0A016WGL0_9BILA</name>
<feature type="chain" id="PRO_5001494536" evidence="1">
    <location>
        <begin position="19"/>
        <end position="72"/>
    </location>
</feature>
<organism evidence="2 3">
    <name type="scientific">Ancylostoma ceylanicum</name>
    <dbReference type="NCBI Taxonomy" id="53326"/>
    <lineage>
        <taxon>Eukaryota</taxon>
        <taxon>Metazoa</taxon>
        <taxon>Ecdysozoa</taxon>
        <taxon>Nematoda</taxon>
        <taxon>Chromadorea</taxon>
        <taxon>Rhabditida</taxon>
        <taxon>Rhabditina</taxon>
        <taxon>Rhabditomorpha</taxon>
        <taxon>Strongyloidea</taxon>
        <taxon>Ancylostomatidae</taxon>
        <taxon>Ancylostomatinae</taxon>
        <taxon>Ancylostoma</taxon>
    </lineage>
</organism>
<keyword evidence="3" id="KW-1185">Reference proteome</keyword>
<evidence type="ECO:0000256" key="1">
    <source>
        <dbReference type="SAM" id="SignalP"/>
    </source>
</evidence>
<dbReference type="Proteomes" id="UP000024635">
    <property type="component" value="Unassembled WGS sequence"/>
</dbReference>
<reference evidence="3" key="1">
    <citation type="journal article" date="2015" name="Nat. Genet.">
        <title>The genome and transcriptome of the zoonotic hookworm Ancylostoma ceylanicum identify infection-specific gene families.</title>
        <authorList>
            <person name="Schwarz E.M."/>
            <person name="Hu Y."/>
            <person name="Antoshechkin I."/>
            <person name="Miller M.M."/>
            <person name="Sternberg P.W."/>
            <person name="Aroian R.V."/>
        </authorList>
    </citation>
    <scope>NUCLEOTIDE SEQUENCE</scope>
    <source>
        <strain evidence="3">HY135</strain>
    </source>
</reference>
<evidence type="ECO:0000313" key="3">
    <source>
        <dbReference type="Proteomes" id="UP000024635"/>
    </source>
</evidence>
<proteinExistence type="predicted"/>